<dbReference type="InterPro" id="IPR036291">
    <property type="entry name" value="NAD(P)-bd_dom_sf"/>
</dbReference>
<dbReference type="GO" id="GO:0016491">
    <property type="term" value="F:oxidoreductase activity"/>
    <property type="evidence" value="ECO:0007669"/>
    <property type="project" value="UniProtKB-KW"/>
</dbReference>
<dbReference type="Pfam" id="PF03446">
    <property type="entry name" value="NAD_binding_2"/>
    <property type="match status" value="1"/>
</dbReference>
<organism evidence="7 8">
    <name type="scientific">Friedmanniella luteola</name>
    <dbReference type="NCBI Taxonomy" id="546871"/>
    <lineage>
        <taxon>Bacteria</taxon>
        <taxon>Bacillati</taxon>
        <taxon>Actinomycetota</taxon>
        <taxon>Actinomycetes</taxon>
        <taxon>Propionibacteriales</taxon>
        <taxon>Nocardioidaceae</taxon>
        <taxon>Friedmanniella</taxon>
    </lineage>
</organism>
<dbReference type="InterPro" id="IPR051265">
    <property type="entry name" value="HIBADH-related_NP60_sf"/>
</dbReference>
<evidence type="ECO:0000313" key="8">
    <source>
        <dbReference type="Proteomes" id="UP000199092"/>
    </source>
</evidence>
<dbReference type="Proteomes" id="UP000199092">
    <property type="component" value="Chromosome I"/>
</dbReference>
<dbReference type="STRING" id="546871.SAMN04488543_1020"/>
<evidence type="ECO:0000259" key="6">
    <source>
        <dbReference type="Pfam" id="PF14833"/>
    </source>
</evidence>
<evidence type="ECO:0000256" key="3">
    <source>
        <dbReference type="ARBA" id="ARBA00023027"/>
    </source>
</evidence>
<evidence type="ECO:0000259" key="5">
    <source>
        <dbReference type="Pfam" id="PF03446"/>
    </source>
</evidence>
<dbReference type="RefSeq" id="WP_091410750.1">
    <property type="nucleotide sequence ID" value="NZ_LT629749.1"/>
</dbReference>
<dbReference type="EMBL" id="LT629749">
    <property type="protein sequence ID" value="SDS07663.1"/>
    <property type="molecule type" value="Genomic_DNA"/>
</dbReference>
<dbReference type="PANTHER" id="PTHR43580:SF2">
    <property type="entry name" value="CYTOKINE-LIKE NUCLEAR FACTOR N-PAC"/>
    <property type="match status" value="1"/>
</dbReference>
<dbReference type="InterPro" id="IPR006115">
    <property type="entry name" value="6PGDH_NADP-bd"/>
</dbReference>
<evidence type="ECO:0000256" key="1">
    <source>
        <dbReference type="ARBA" id="ARBA00009080"/>
    </source>
</evidence>
<evidence type="ECO:0000313" key="7">
    <source>
        <dbReference type="EMBL" id="SDS07663.1"/>
    </source>
</evidence>
<accession>A0A1H1P934</accession>
<keyword evidence="2" id="KW-0560">Oxidoreductase</keyword>
<dbReference type="OrthoDB" id="5176214at2"/>
<dbReference type="PANTHER" id="PTHR43580">
    <property type="entry name" value="OXIDOREDUCTASE GLYR1-RELATED"/>
    <property type="match status" value="1"/>
</dbReference>
<keyword evidence="8" id="KW-1185">Reference proteome</keyword>
<dbReference type="GO" id="GO:0050661">
    <property type="term" value="F:NADP binding"/>
    <property type="evidence" value="ECO:0007669"/>
    <property type="project" value="InterPro"/>
</dbReference>
<protein>
    <submittedName>
        <fullName evidence="7">3-hydroxyisobutyrate dehydrogenase</fullName>
    </submittedName>
</protein>
<dbReference type="Pfam" id="PF14833">
    <property type="entry name" value="NAD_binding_11"/>
    <property type="match status" value="1"/>
</dbReference>
<dbReference type="AlphaFoldDB" id="A0A1H1P934"/>
<dbReference type="InterPro" id="IPR013328">
    <property type="entry name" value="6PGD_dom2"/>
</dbReference>
<dbReference type="PIRSF" id="PIRSF000103">
    <property type="entry name" value="HIBADH"/>
    <property type="match status" value="1"/>
</dbReference>
<comment type="similarity">
    <text evidence="1">Belongs to the HIBADH-related family.</text>
</comment>
<dbReference type="Gene3D" id="1.10.1040.10">
    <property type="entry name" value="N-(1-d-carboxylethyl)-l-norvaline Dehydrogenase, domain 2"/>
    <property type="match status" value="1"/>
</dbReference>
<gene>
    <name evidence="7" type="ORF">SAMN04488543_1020</name>
</gene>
<keyword evidence="3" id="KW-0520">NAD</keyword>
<dbReference type="InterPro" id="IPR008927">
    <property type="entry name" value="6-PGluconate_DH-like_C_sf"/>
</dbReference>
<dbReference type="Gene3D" id="3.40.50.720">
    <property type="entry name" value="NAD(P)-binding Rossmann-like Domain"/>
    <property type="match status" value="1"/>
</dbReference>
<evidence type="ECO:0000256" key="4">
    <source>
        <dbReference type="PIRSR" id="PIRSR000103-1"/>
    </source>
</evidence>
<name>A0A1H1P934_9ACTN</name>
<dbReference type="GO" id="GO:0051287">
    <property type="term" value="F:NAD binding"/>
    <property type="evidence" value="ECO:0007669"/>
    <property type="project" value="InterPro"/>
</dbReference>
<feature type="active site" evidence="4">
    <location>
        <position position="169"/>
    </location>
</feature>
<proteinExistence type="inferred from homology"/>
<feature type="domain" description="3-hydroxyisobutyrate dehydrogenase-like NAD-binding" evidence="6">
    <location>
        <begin position="163"/>
        <end position="282"/>
    </location>
</feature>
<evidence type="ECO:0000256" key="2">
    <source>
        <dbReference type="ARBA" id="ARBA00023002"/>
    </source>
</evidence>
<dbReference type="SUPFAM" id="SSF51735">
    <property type="entry name" value="NAD(P)-binding Rossmann-fold domains"/>
    <property type="match status" value="1"/>
</dbReference>
<dbReference type="SUPFAM" id="SSF48179">
    <property type="entry name" value="6-phosphogluconate dehydrogenase C-terminal domain-like"/>
    <property type="match status" value="1"/>
</dbReference>
<reference evidence="7 8" key="1">
    <citation type="submission" date="2016-10" db="EMBL/GenBank/DDBJ databases">
        <authorList>
            <person name="de Groot N.N."/>
        </authorList>
    </citation>
    <scope>NUCLEOTIDE SEQUENCE [LARGE SCALE GENOMIC DNA]</scope>
    <source>
        <strain evidence="7 8">DSM 21741</strain>
    </source>
</reference>
<dbReference type="InterPro" id="IPR015815">
    <property type="entry name" value="HIBADH-related"/>
</dbReference>
<dbReference type="InterPro" id="IPR029154">
    <property type="entry name" value="HIBADH-like_NADP-bd"/>
</dbReference>
<feature type="domain" description="6-phosphogluconate dehydrogenase NADP-binding" evidence="5">
    <location>
        <begin position="3"/>
        <end position="159"/>
    </location>
</feature>
<sequence>MTDVAVLGTGTMGAPMAASLLAAGHAVRVWNRSPGRTDALVAAGATAARSPAEAVAGADVVLTMLFDLEATRAVMAEAVGAVGLGAVWLQTGTVGPVGTAELAALAAEHGLAFLDAPVLGTRKPAEDGTLVVLASGDPALRARVAPVLDAVAARVVWAGDRAGAASALKLAANTWVLTLTAATAQSLVLAQAQGVDPELFLEAIRGTATDSAYAQTKGPAMLQGAFSPAFGLDGGLKDLGLILAAAEARGLPSRLLGAVRDCYATASAAGHGEDDIAAVVTALRGED</sequence>